<feature type="transmembrane region" description="Helical" evidence="13">
    <location>
        <begin position="107"/>
        <end position="126"/>
    </location>
</feature>
<evidence type="ECO:0000256" key="10">
    <source>
        <dbReference type="ARBA" id="ARBA00023136"/>
    </source>
</evidence>
<dbReference type="PIRSF" id="PIRSF000178">
    <property type="entry name" value="SDH_cyt_b560"/>
    <property type="match status" value="1"/>
</dbReference>
<keyword evidence="7 12" id="KW-0479">Metal-binding</keyword>
<dbReference type="GO" id="GO:0046872">
    <property type="term" value="F:metal ion binding"/>
    <property type="evidence" value="ECO:0007669"/>
    <property type="project" value="UniProtKB-KW"/>
</dbReference>
<feature type="binding site" description="axial binding residue" evidence="12">
    <location>
        <position position="84"/>
    </location>
    <ligand>
        <name>heme</name>
        <dbReference type="ChEBI" id="CHEBI:30413"/>
        <note>ligand shared with second transmembrane subunit</note>
    </ligand>
    <ligandPart>
        <name>Fe</name>
        <dbReference type="ChEBI" id="CHEBI:18248"/>
    </ligandPart>
</feature>
<accession>A0A2W7QEL1</accession>
<protein>
    <recommendedName>
        <fullName evidence="4">Succinate dehydrogenase cytochrome b556 subunit</fullName>
    </recommendedName>
</protein>
<evidence type="ECO:0000313" key="14">
    <source>
        <dbReference type="EMBL" id="PZX46631.1"/>
    </source>
</evidence>
<name>A0A2W7QEL1_9RHOB</name>
<evidence type="ECO:0000256" key="11">
    <source>
        <dbReference type="ARBA" id="ARBA00025912"/>
    </source>
</evidence>
<keyword evidence="5 12" id="KW-0349">Heme</keyword>
<comment type="cofactor">
    <cofactor evidence="12">
        <name>heme</name>
        <dbReference type="ChEBI" id="CHEBI:30413"/>
    </cofactor>
    <text evidence="12">The heme is bound between the two transmembrane subunits.</text>
</comment>
<comment type="caution">
    <text evidence="14">The sequence shown here is derived from an EMBL/GenBank/DDBJ whole genome shotgun (WGS) entry which is preliminary data.</text>
</comment>
<keyword evidence="6 13" id="KW-0812">Transmembrane</keyword>
<evidence type="ECO:0000256" key="4">
    <source>
        <dbReference type="ARBA" id="ARBA00020076"/>
    </source>
</evidence>
<comment type="subunit">
    <text evidence="11">Part of an enzyme complex containing four subunits: a flavoprotein, an iron-sulfur protein, plus two membrane-anchoring proteins, SdhC and SdhD. The complex can form homotrimers.</text>
</comment>
<dbReference type="GO" id="GO:0016020">
    <property type="term" value="C:membrane"/>
    <property type="evidence" value="ECO:0007669"/>
    <property type="project" value="UniProtKB-SubCell"/>
</dbReference>
<dbReference type="PANTHER" id="PTHR10978">
    <property type="entry name" value="SUCCINATE DEHYDROGENASE CYTOCHROME B560 SUBUNIT"/>
    <property type="match status" value="1"/>
</dbReference>
<dbReference type="Proteomes" id="UP000249364">
    <property type="component" value="Unassembled WGS sequence"/>
</dbReference>
<reference evidence="14 15" key="1">
    <citation type="submission" date="2018-06" db="EMBL/GenBank/DDBJ databases">
        <title>Genomic Encyclopedia of Archaeal and Bacterial Type Strains, Phase II (KMG-II): from individual species to whole genera.</title>
        <authorList>
            <person name="Goeker M."/>
        </authorList>
    </citation>
    <scope>NUCLEOTIDE SEQUENCE [LARGE SCALE GENOMIC DNA]</scope>
    <source>
        <strain evidence="14 15">DSM 13087</strain>
    </source>
</reference>
<dbReference type="InterPro" id="IPR034804">
    <property type="entry name" value="SQR/QFR_C/D"/>
</dbReference>
<dbReference type="EMBL" id="QKZQ01000003">
    <property type="protein sequence ID" value="PZX46631.1"/>
    <property type="molecule type" value="Genomic_DNA"/>
</dbReference>
<keyword evidence="15" id="KW-1185">Reference proteome</keyword>
<dbReference type="STRING" id="121821.GCA_001870675_03015"/>
<evidence type="ECO:0000256" key="2">
    <source>
        <dbReference type="ARBA" id="ARBA00004370"/>
    </source>
</evidence>
<keyword evidence="8 13" id="KW-1133">Transmembrane helix</keyword>
<comment type="function">
    <text evidence="1">Membrane-anchoring subunit of succinate dehydrogenase (SDH).</text>
</comment>
<dbReference type="InterPro" id="IPR014314">
    <property type="entry name" value="Succ_DH_cytb556"/>
</dbReference>
<feature type="transmembrane region" description="Helical" evidence="13">
    <location>
        <begin position="68"/>
        <end position="86"/>
    </location>
</feature>
<evidence type="ECO:0000256" key="8">
    <source>
        <dbReference type="ARBA" id="ARBA00022989"/>
    </source>
</evidence>
<dbReference type="GO" id="GO:0006099">
    <property type="term" value="P:tricarboxylic acid cycle"/>
    <property type="evidence" value="ECO:0007669"/>
    <property type="project" value="InterPro"/>
</dbReference>
<dbReference type="PANTHER" id="PTHR10978:SF5">
    <property type="entry name" value="SUCCINATE DEHYDROGENASE CYTOCHROME B560 SUBUNIT, MITOCHONDRIAL"/>
    <property type="match status" value="1"/>
</dbReference>
<dbReference type="InterPro" id="IPR000701">
    <property type="entry name" value="SuccDH_FuR_B_TM-su"/>
</dbReference>
<sequence>MADVNRGKRPLSPHLQIYRLPLSAITSILNRITGVGMTLAAVLIVWWFAAGAFSAEYFDFVDGMLTSILGLLVLIGSLAALWYHMLNSIRHLIWDTGRMMDVETVEKTSYAVFAGTVVLTLLTIIIV</sequence>
<gene>
    <name evidence="14" type="ORF">LY56_00834</name>
</gene>
<feature type="transmembrane region" description="Helical" evidence="13">
    <location>
        <begin position="28"/>
        <end position="48"/>
    </location>
</feature>
<dbReference type="Gene3D" id="1.20.1300.10">
    <property type="entry name" value="Fumarate reductase/succinate dehydrogenase, transmembrane subunit"/>
    <property type="match status" value="1"/>
</dbReference>
<dbReference type="Pfam" id="PF01127">
    <property type="entry name" value="Sdh_cyt"/>
    <property type="match status" value="1"/>
</dbReference>
<evidence type="ECO:0000256" key="1">
    <source>
        <dbReference type="ARBA" id="ARBA00004050"/>
    </source>
</evidence>
<dbReference type="GO" id="GO:0009055">
    <property type="term" value="F:electron transfer activity"/>
    <property type="evidence" value="ECO:0007669"/>
    <property type="project" value="InterPro"/>
</dbReference>
<dbReference type="CDD" id="cd03499">
    <property type="entry name" value="SQR_TypeC_SdhC"/>
    <property type="match status" value="1"/>
</dbReference>
<evidence type="ECO:0000313" key="15">
    <source>
        <dbReference type="Proteomes" id="UP000249364"/>
    </source>
</evidence>
<evidence type="ECO:0000256" key="7">
    <source>
        <dbReference type="ARBA" id="ARBA00022723"/>
    </source>
</evidence>
<proteinExistence type="inferred from homology"/>
<keyword evidence="10 13" id="KW-0472">Membrane</keyword>
<dbReference type="RefSeq" id="WP_071470791.1">
    <property type="nucleotide sequence ID" value="NZ_MEHT01000045.1"/>
</dbReference>
<evidence type="ECO:0000256" key="13">
    <source>
        <dbReference type="SAM" id="Phobius"/>
    </source>
</evidence>
<evidence type="ECO:0000256" key="5">
    <source>
        <dbReference type="ARBA" id="ARBA00022617"/>
    </source>
</evidence>
<evidence type="ECO:0000256" key="6">
    <source>
        <dbReference type="ARBA" id="ARBA00022692"/>
    </source>
</evidence>
<comment type="similarity">
    <text evidence="3">Belongs to the cytochrome b560 family.</text>
</comment>
<dbReference type="SUPFAM" id="SSF81343">
    <property type="entry name" value="Fumarate reductase respiratory complex transmembrane subunits"/>
    <property type="match status" value="1"/>
</dbReference>
<comment type="subcellular location">
    <subcellularLocation>
        <location evidence="2">Membrane</location>
    </subcellularLocation>
</comment>
<evidence type="ECO:0000256" key="3">
    <source>
        <dbReference type="ARBA" id="ARBA00007244"/>
    </source>
</evidence>
<evidence type="ECO:0000256" key="12">
    <source>
        <dbReference type="PIRSR" id="PIRSR000178-1"/>
    </source>
</evidence>
<dbReference type="AlphaFoldDB" id="A0A2W7QEL1"/>
<dbReference type="NCBIfam" id="TIGR02970">
    <property type="entry name" value="succ_dehyd_cytB"/>
    <property type="match status" value="1"/>
</dbReference>
<organism evidence="14 15">
    <name type="scientific">Roseinatronobacter thiooxidans</name>
    <dbReference type="NCBI Taxonomy" id="121821"/>
    <lineage>
        <taxon>Bacteria</taxon>
        <taxon>Pseudomonadati</taxon>
        <taxon>Pseudomonadota</taxon>
        <taxon>Alphaproteobacteria</taxon>
        <taxon>Rhodobacterales</taxon>
        <taxon>Paracoccaceae</taxon>
        <taxon>Roseinatronobacter</taxon>
    </lineage>
</organism>
<dbReference type="OrthoDB" id="9799441at2"/>
<keyword evidence="9 12" id="KW-0408">Iron</keyword>
<evidence type="ECO:0000256" key="9">
    <source>
        <dbReference type="ARBA" id="ARBA00023004"/>
    </source>
</evidence>